<sequence>MRPEVVQTTIDEKYINLQNNPQLSMWTNMGKNNEKIFLNKEGNYIETNDLIFKFMNDDTEHKHFLDLGTGNGELLVHVNKLLNIPFDCIFGISAVDHRPVDSIIPNTSYLIMNVDNLNEWSNKITTLKYSLIVSSSTFYHLVDPLTVLETVYDLLEINGLAIIRHIPLSILRINARHLEFLLQKEGHTVCVIEMMNSPGNYLFAIAKRAEIPTLILPFEYTGGIISVSGSYTPHKDKSTSLVGISEELKVPLPFPPAVDNIRAALSNHPVFKNVSVSKCGQPYPNLSVLIDKLRCHDWNHWLRSIELKLHLSQVPL</sequence>
<gene>
    <name evidence="1" type="ORF">GPM918_LOCUS17403</name>
    <name evidence="2" type="ORF">SRO942_LOCUS17404</name>
</gene>
<dbReference type="Proteomes" id="UP000663829">
    <property type="component" value="Unassembled WGS sequence"/>
</dbReference>
<dbReference type="InterPro" id="IPR029063">
    <property type="entry name" value="SAM-dependent_MTases_sf"/>
</dbReference>
<dbReference type="EMBL" id="CAJNOQ010004778">
    <property type="protein sequence ID" value="CAF1073607.1"/>
    <property type="molecule type" value="Genomic_DNA"/>
</dbReference>
<proteinExistence type="predicted"/>
<dbReference type="Gene3D" id="3.40.50.150">
    <property type="entry name" value="Vaccinia Virus protein VP39"/>
    <property type="match status" value="1"/>
</dbReference>
<comment type="caution">
    <text evidence="1">The sequence shown here is derived from an EMBL/GenBank/DDBJ whole genome shotgun (WGS) entry which is preliminary data.</text>
</comment>
<evidence type="ECO:0000313" key="1">
    <source>
        <dbReference type="EMBL" id="CAF1073607.1"/>
    </source>
</evidence>
<protein>
    <recommendedName>
        <fullName evidence="4">Methyltransferase domain-containing protein</fullName>
    </recommendedName>
</protein>
<name>A0A814M6Y1_9BILA</name>
<reference evidence="1" key="1">
    <citation type="submission" date="2021-02" db="EMBL/GenBank/DDBJ databases">
        <authorList>
            <person name="Nowell W R."/>
        </authorList>
    </citation>
    <scope>NUCLEOTIDE SEQUENCE</scope>
</reference>
<dbReference type="SUPFAM" id="SSF53335">
    <property type="entry name" value="S-adenosyl-L-methionine-dependent methyltransferases"/>
    <property type="match status" value="1"/>
</dbReference>
<dbReference type="OrthoDB" id="10515505at2759"/>
<accession>A0A814M6Y1</accession>
<dbReference type="EMBL" id="CAJOBC010004779">
    <property type="protein sequence ID" value="CAF3840455.1"/>
    <property type="molecule type" value="Genomic_DNA"/>
</dbReference>
<dbReference type="Pfam" id="PF13489">
    <property type="entry name" value="Methyltransf_23"/>
    <property type="match status" value="1"/>
</dbReference>
<organism evidence="1 3">
    <name type="scientific">Didymodactylos carnosus</name>
    <dbReference type="NCBI Taxonomy" id="1234261"/>
    <lineage>
        <taxon>Eukaryota</taxon>
        <taxon>Metazoa</taxon>
        <taxon>Spiralia</taxon>
        <taxon>Gnathifera</taxon>
        <taxon>Rotifera</taxon>
        <taxon>Eurotatoria</taxon>
        <taxon>Bdelloidea</taxon>
        <taxon>Philodinida</taxon>
        <taxon>Philodinidae</taxon>
        <taxon>Didymodactylos</taxon>
    </lineage>
</organism>
<evidence type="ECO:0008006" key="4">
    <source>
        <dbReference type="Google" id="ProtNLM"/>
    </source>
</evidence>
<evidence type="ECO:0000313" key="2">
    <source>
        <dbReference type="EMBL" id="CAF3840455.1"/>
    </source>
</evidence>
<dbReference type="Proteomes" id="UP000681722">
    <property type="component" value="Unassembled WGS sequence"/>
</dbReference>
<dbReference type="AlphaFoldDB" id="A0A814M6Y1"/>
<keyword evidence="3" id="KW-1185">Reference proteome</keyword>
<evidence type="ECO:0000313" key="3">
    <source>
        <dbReference type="Proteomes" id="UP000663829"/>
    </source>
</evidence>